<feature type="non-terminal residue" evidence="1">
    <location>
        <position position="1"/>
    </location>
</feature>
<protein>
    <submittedName>
        <fullName evidence="1">Uncharacterized protein</fullName>
    </submittedName>
</protein>
<sequence length="162" mass="17675">RYLSAWKVLKISVSLLCTIKGLVYCVSLCCSIFATTGAGAGTCSIVGGDCLTEVARACLPAHGSVCMKFARESGILMLTAFMKSVSIVTYIEMLDSFLIFAACGGINGHGSRNYVTSIQEIMPGPSFPFKLPMRIAINCTSFRVRCTLIQQWHHHRAENRDI</sequence>
<proteinExistence type="predicted"/>
<keyword evidence="2" id="KW-1185">Reference proteome</keyword>
<name>A0AAI9YAW8_9PEZI</name>
<reference evidence="1" key="1">
    <citation type="submission" date="2016-11" db="EMBL/GenBank/DDBJ databases">
        <title>The genome sequence of Colletotrichum cuscutae.</title>
        <authorList>
            <person name="Baroncelli R."/>
        </authorList>
    </citation>
    <scope>NUCLEOTIDE SEQUENCE</scope>
    <source>
        <strain evidence="1">IMI 304802</strain>
    </source>
</reference>
<evidence type="ECO:0000313" key="1">
    <source>
        <dbReference type="EMBL" id="KAK1493720.1"/>
    </source>
</evidence>
<gene>
    <name evidence="1" type="ORF">CCUS01_03021</name>
</gene>
<dbReference type="AlphaFoldDB" id="A0AAI9YAW8"/>
<comment type="caution">
    <text evidence="1">The sequence shown here is derived from an EMBL/GenBank/DDBJ whole genome shotgun (WGS) entry which is preliminary data.</text>
</comment>
<dbReference type="Proteomes" id="UP001239213">
    <property type="component" value="Unassembled WGS sequence"/>
</dbReference>
<dbReference type="EMBL" id="MPDP01000024">
    <property type="protein sequence ID" value="KAK1493720.1"/>
    <property type="molecule type" value="Genomic_DNA"/>
</dbReference>
<accession>A0AAI9YAW8</accession>
<organism evidence="1 2">
    <name type="scientific">Colletotrichum cuscutae</name>
    <dbReference type="NCBI Taxonomy" id="1209917"/>
    <lineage>
        <taxon>Eukaryota</taxon>
        <taxon>Fungi</taxon>
        <taxon>Dikarya</taxon>
        <taxon>Ascomycota</taxon>
        <taxon>Pezizomycotina</taxon>
        <taxon>Sordariomycetes</taxon>
        <taxon>Hypocreomycetidae</taxon>
        <taxon>Glomerellales</taxon>
        <taxon>Glomerellaceae</taxon>
        <taxon>Colletotrichum</taxon>
        <taxon>Colletotrichum acutatum species complex</taxon>
    </lineage>
</organism>
<evidence type="ECO:0000313" key="2">
    <source>
        <dbReference type="Proteomes" id="UP001239213"/>
    </source>
</evidence>